<dbReference type="AlphaFoldDB" id="A0A7W7ZPR3"/>
<sequence>MPTSDREGLDKKIDLLTRLVAIGLVSGKSQREQIKLLSMAGMGPKEIADLVGTTSNTVNVALTALRKKSQLNLKSEGAKEDA</sequence>
<dbReference type="GO" id="GO:0006355">
    <property type="term" value="P:regulation of DNA-templated transcription"/>
    <property type="evidence" value="ECO:0007669"/>
    <property type="project" value="InterPro"/>
</dbReference>
<keyword evidence="1" id="KW-0238">DNA-binding</keyword>
<comment type="caution">
    <text evidence="1">The sequence shown here is derived from an EMBL/GenBank/DDBJ whole genome shotgun (WGS) entry which is preliminary data.</text>
</comment>
<proteinExistence type="predicted"/>
<protein>
    <submittedName>
        <fullName evidence="1">DNA-binding CsgD family transcriptional regulator</fullName>
    </submittedName>
</protein>
<reference evidence="1 2" key="1">
    <citation type="submission" date="2020-08" db="EMBL/GenBank/DDBJ databases">
        <title>Genomic Encyclopedia of Type Strains, Phase IV (KMG-V): Genome sequencing to study the core and pangenomes of soil and plant-associated prokaryotes.</title>
        <authorList>
            <person name="Whitman W."/>
        </authorList>
    </citation>
    <scope>NUCLEOTIDE SEQUENCE [LARGE SCALE GENOMIC DNA]</scope>
    <source>
        <strain evidence="1 2">X5P3</strain>
    </source>
</reference>
<dbReference type="InterPro" id="IPR016032">
    <property type="entry name" value="Sig_transdc_resp-reg_C-effctor"/>
</dbReference>
<evidence type="ECO:0000313" key="1">
    <source>
        <dbReference type="EMBL" id="MBB5063906.1"/>
    </source>
</evidence>
<dbReference type="GO" id="GO:0003677">
    <property type="term" value="F:DNA binding"/>
    <property type="evidence" value="ECO:0007669"/>
    <property type="project" value="UniProtKB-KW"/>
</dbReference>
<name>A0A7W7ZPR3_9BACT</name>
<gene>
    <name evidence="1" type="ORF">HDF15_002254</name>
</gene>
<organism evidence="1 2">
    <name type="scientific">Granulicella mallensis</name>
    <dbReference type="NCBI Taxonomy" id="940614"/>
    <lineage>
        <taxon>Bacteria</taxon>
        <taxon>Pseudomonadati</taxon>
        <taxon>Acidobacteriota</taxon>
        <taxon>Terriglobia</taxon>
        <taxon>Terriglobales</taxon>
        <taxon>Acidobacteriaceae</taxon>
        <taxon>Granulicella</taxon>
    </lineage>
</organism>
<evidence type="ECO:0000313" key="2">
    <source>
        <dbReference type="Proteomes" id="UP000584867"/>
    </source>
</evidence>
<dbReference type="RefSeq" id="WP_184255421.1">
    <property type="nucleotide sequence ID" value="NZ_JACHIO010000008.1"/>
</dbReference>
<dbReference type="SUPFAM" id="SSF46894">
    <property type="entry name" value="C-terminal effector domain of the bipartite response regulators"/>
    <property type="match status" value="1"/>
</dbReference>
<dbReference type="Proteomes" id="UP000584867">
    <property type="component" value="Unassembled WGS sequence"/>
</dbReference>
<accession>A0A7W7ZPR3</accession>
<dbReference type="EMBL" id="JACHIO010000008">
    <property type="protein sequence ID" value="MBB5063906.1"/>
    <property type="molecule type" value="Genomic_DNA"/>
</dbReference>